<feature type="transmembrane region" description="Helical" evidence="10">
    <location>
        <begin position="36"/>
        <end position="58"/>
    </location>
</feature>
<dbReference type="AlphaFoldDB" id="U5DD07"/>
<dbReference type="InterPro" id="IPR038770">
    <property type="entry name" value="Na+/solute_symporter_sf"/>
</dbReference>
<keyword evidence="8 10" id="KW-0472">Membrane</keyword>
<keyword evidence="3" id="KW-0633">Potassium transport</keyword>
<dbReference type="EMBL" id="KI392059">
    <property type="protein sequence ID" value="ERN20424.1"/>
    <property type="molecule type" value="Genomic_DNA"/>
</dbReference>
<evidence type="ECO:0000256" key="4">
    <source>
        <dbReference type="ARBA" id="ARBA00022692"/>
    </source>
</evidence>
<name>U5DD07_AMBTC</name>
<keyword evidence="5" id="KW-0630">Potassium</keyword>
<dbReference type="InterPro" id="IPR057291">
    <property type="entry name" value="CHX17_2nd"/>
</dbReference>
<feature type="transmembrane region" description="Helical" evidence="10">
    <location>
        <begin position="317"/>
        <end position="334"/>
    </location>
</feature>
<feature type="transmembrane region" description="Helical" evidence="10">
    <location>
        <begin position="237"/>
        <end position="254"/>
    </location>
</feature>
<feature type="domain" description="Cation/H+ exchanger transmembrane" evidence="11">
    <location>
        <begin position="50"/>
        <end position="429"/>
    </location>
</feature>
<feature type="transmembrane region" description="Helical" evidence="10">
    <location>
        <begin position="354"/>
        <end position="377"/>
    </location>
</feature>
<reference evidence="14" key="1">
    <citation type="journal article" date="2013" name="Science">
        <title>The Amborella genome and the evolution of flowering plants.</title>
        <authorList>
            <consortium name="Amborella Genome Project"/>
        </authorList>
    </citation>
    <scope>NUCLEOTIDE SEQUENCE [LARGE SCALE GENOMIC DNA]</scope>
</reference>
<feature type="transmembrane region" description="Helical" evidence="10">
    <location>
        <begin position="423"/>
        <end position="441"/>
    </location>
</feature>
<dbReference type="GO" id="GO:0006813">
    <property type="term" value="P:potassium ion transport"/>
    <property type="evidence" value="ECO:0007669"/>
    <property type="project" value="UniProtKB-KW"/>
</dbReference>
<evidence type="ECO:0000256" key="3">
    <source>
        <dbReference type="ARBA" id="ARBA00022538"/>
    </source>
</evidence>
<organism evidence="13 14">
    <name type="scientific">Amborella trichopoda</name>
    <dbReference type="NCBI Taxonomy" id="13333"/>
    <lineage>
        <taxon>Eukaryota</taxon>
        <taxon>Viridiplantae</taxon>
        <taxon>Streptophyta</taxon>
        <taxon>Embryophyta</taxon>
        <taxon>Tracheophyta</taxon>
        <taxon>Spermatophyta</taxon>
        <taxon>Magnoliopsida</taxon>
        <taxon>Amborellales</taxon>
        <taxon>Amborellaceae</taxon>
        <taxon>Amborella</taxon>
    </lineage>
</organism>
<keyword evidence="4 10" id="KW-0812">Transmembrane</keyword>
<dbReference type="GO" id="GO:0015297">
    <property type="term" value="F:antiporter activity"/>
    <property type="evidence" value="ECO:0007669"/>
    <property type="project" value="InterPro"/>
</dbReference>
<accession>U5DD07</accession>
<dbReference type="Pfam" id="PF00999">
    <property type="entry name" value="Na_H_Exchanger"/>
    <property type="match status" value="1"/>
</dbReference>
<dbReference type="Proteomes" id="UP000017836">
    <property type="component" value="Unassembled WGS sequence"/>
</dbReference>
<dbReference type="InterPro" id="IPR050794">
    <property type="entry name" value="CPA2_transporter"/>
</dbReference>
<evidence type="ECO:0000313" key="13">
    <source>
        <dbReference type="EMBL" id="ERN20424.1"/>
    </source>
</evidence>
<comment type="similarity">
    <text evidence="9">Belongs to the monovalent cation:proton antiporter 2 (CPA2) transporter (TC 2.A.37) family. CHX (TC 2.A.37.4) subfamily.</text>
</comment>
<feature type="transmembrane region" description="Helical" evidence="10">
    <location>
        <begin position="131"/>
        <end position="153"/>
    </location>
</feature>
<dbReference type="GO" id="GO:0098662">
    <property type="term" value="P:inorganic cation transmembrane transport"/>
    <property type="evidence" value="ECO:0000318"/>
    <property type="project" value="GO_Central"/>
</dbReference>
<evidence type="ECO:0000256" key="7">
    <source>
        <dbReference type="ARBA" id="ARBA00023065"/>
    </source>
</evidence>
<feature type="transmembrane region" description="Helical" evidence="10">
    <location>
        <begin position="266"/>
        <end position="284"/>
    </location>
</feature>
<dbReference type="PANTHER" id="PTHR32468">
    <property type="entry name" value="CATION/H + ANTIPORTER"/>
    <property type="match status" value="1"/>
</dbReference>
<dbReference type="Gramene" id="ERN20424">
    <property type="protein sequence ID" value="ERN20424"/>
    <property type="gene ID" value="AMTR_s00068p00109780"/>
</dbReference>
<protein>
    <submittedName>
        <fullName evidence="13">Uncharacterized protein</fullName>
    </submittedName>
</protein>
<comment type="subcellular location">
    <subcellularLocation>
        <location evidence="1">Membrane</location>
        <topology evidence="1">Multi-pass membrane protein</topology>
    </subcellularLocation>
</comment>
<evidence type="ECO:0000256" key="9">
    <source>
        <dbReference type="ARBA" id="ARBA00038341"/>
    </source>
</evidence>
<evidence type="ECO:0000259" key="11">
    <source>
        <dbReference type="Pfam" id="PF00999"/>
    </source>
</evidence>
<dbReference type="GO" id="GO:0016020">
    <property type="term" value="C:membrane"/>
    <property type="evidence" value="ECO:0007669"/>
    <property type="project" value="UniProtKB-SubCell"/>
</dbReference>
<keyword evidence="14" id="KW-1185">Reference proteome</keyword>
<gene>
    <name evidence="13" type="ORF">AMTR_s00068p00109780</name>
</gene>
<dbReference type="InterPro" id="IPR006153">
    <property type="entry name" value="Cation/H_exchanger_TM"/>
</dbReference>
<evidence type="ECO:0000256" key="2">
    <source>
        <dbReference type="ARBA" id="ARBA00022448"/>
    </source>
</evidence>
<evidence type="ECO:0000256" key="5">
    <source>
        <dbReference type="ARBA" id="ARBA00022958"/>
    </source>
</evidence>
<dbReference type="Pfam" id="PF23256">
    <property type="entry name" value="CHX17_2nd"/>
    <property type="match status" value="1"/>
</dbReference>
<sequence>MASATTGRAVASTTSSTCSCPTNIFSGITANETAQALFLLGTQVCVLLVAVHLVRMFLKLVRLPQYMAELIAAGLIGPSGLGQICWVKAALFSPASIRALTGFSSGGGLYIAFAIGLEMDPSLIWSSGRRARLTVFSGLAISTVLGLSTSNLLCEMLGMQTNCGHLRLMMPLLIALTGSPAMIRHATEMKLGTTEVGQLGCSVALLNDVSCLTVMSMVSLSPVFYKTSFKGNLLESLVAIAYPLVAYLLVRPCVRLVMHDKQSHMQLIVVMAMVVACTAMGEAVGYNGLVASFIFGILVPREGGVATALLDRLFFPVRYIALPMYFTFAGQLVNHRVNWDGGTKGPASMVPIQAVLLVAVLCMTSKLSISVAMAWLYKTPLHEGLILGFLLNARGFPDLIFIVTGEEHHMLDIRVQSLVMSSSVLNSIFAALAVLAIMTVTKRPKVVAYSHPKITRQRHTQQMRLLVCLHNIIDMTGTINLIEAFRCSGASPIAIYTVHLIEYNERTAAQLLYRRDITYTLVGGEAKKIAAAIQAYVFEAGISLQHCTAVSFFFNMHEDICHIAEDMDATFIILPFHMFQRFDGRMQLRHSDLRWLNKRMIHNAPCPVGILVDRGLGGTTLRSATHMSHNVIALFFGGPSDREALKLVSRMVEHPGISFTLLRFLPSSMSDSPESTRPSNTSENAVIPKIPQATSIGSNTVFISFGMKEEALDEKSLEKFRRMFVYTGIASYKEMPMKMGQEMVATLEALDAESTLFIVGGGEPQADVGLSGWAECPELGPIGDLLASSDFTITNDQ</sequence>
<evidence type="ECO:0000313" key="14">
    <source>
        <dbReference type="Proteomes" id="UP000017836"/>
    </source>
</evidence>
<evidence type="ECO:0000259" key="12">
    <source>
        <dbReference type="Pfam" id="PF23256"/>
    </source>
</evidence>
<feature type="transmembrane region" description="Helical" evidence="10">
    <location>
        <begin position="165"/>
        <end position="183"/>
    </location>
</feature>
<evidence type="ECO:0000256" key="1">
    <source>
        <dbReference type="ARBA" id="ARBA00004141"/>
    </source>
</evidence>
<feature type="transmembrane region" description="Helical" evidence="10">
    <location>
        <begin position="384"/>
        <end position="403"/>
    </location>
</feature>
<dbReference type="HOGENOM" id="CLU_005126_6_2_1"/>
<dbReference type="eggNOG" id="KOG1650">
    <property type="taxonomic scope" value="Eukaryota"/>
</dbReference>
<dbReference type="PANTHER" id="PTHR32468:SF18">
    <property type="entry name" value="CATION_H(+) ANTIPORTER 1"/>
    <property type="match status" value="1"/>
</dbReference>
<feature type="transmembrane region" description="Helical" evidence="10">
    <location>
        <begin position="97"/>
        <end position="119"/>
    </location>
</feature>
<evidence type="ECO:0000256" key="10">
    <source>
        <dbReference type="SAM" id="Phobius"/>
    </source>
</evidence>
<dbReference type="GO" id="GO:0006885">
    <property type="term" value="P:regulation of pH"/>
    <property type="evidence" value="ECO:0000318"/>
    <property type="project" value="GO_Central"/>
</dbReference>
<keyword evidence="7" id="KW-0406">Ion transport</keyword>
<dbReference type="GO" id="GO:1902600">
    <property type="term" value="P:proton transmembrane transport"/>
    <property type="evidence" value="ECO:0007669"/>
    <property type="project" value="InterPro"/>
</dbReference>
<feature type="domain" description="Cation/H(+) antiporter central" evidence="12">
    <location>
        <begin position="494"/>
        <end position="624"/>
    </location>
</feature>
<dbReference type="GO" id="GO:0012505">
    <property type="term" value="C:endomembrane system"/>
    <property type="evidence" value="ECO:0000318"/>
    <property type="project" value="GO_Central"/>
</dbReference>
<keyword evidence="6 10" id="KW-1133">Transmembrane helix</keyword>
<evidence type="ECO:0000256" key="8">
    <source>
        <dbReference type="ARBA" id="ARBA00023136"/>
    </source>
</evidence>
<dbReference type="Gene3D" id="1.20.1530.20">
    <property type="match status" value="1"/>
</dbReference>
<evidence type="ECO:0000256" key="6">
    <source>
        <dbReference type="ARBA" id="ARBA00022989"/>
    </source>
</evidence>
<feature type="transmembrane region" description="Helical" evidence="10">
    <location>
        <begin position="70"/>
        <end position="91"/>
    </location>
</feature>
<keyword evidence="2" id="KW-0813">Transport</keyword>
<proteinExistence type="inferred from homology"/>